<feature type="transmembrane region" description="Helical" evidence="1">
    <location>
        <begin position="132"/>
        <end position="150"/>
    </location>
</feature>
<name>A0A939B8B8_9BACT</name>
<dbReference type="AlphaFoldDB" id="A0A939B8B8"/>
<dbReference type="GO" id="GO:0016747">
    <property type="term" value="F:acyltransferase activity, transferring groups other than amino-acyl groups"/>
    <property type="evidence" value="ECO:0007669"/>
    <property type="project" value="InterPro"/>
</dbReference>
<evidence type="ECO:0000259" key="2">
    <source>
        <dbReference type="Pfam" id="PF01757"/>
    </source>
</evidence>
<feature type="transmembrane region" description="Helical" evidence="1">
    <location>
        <begin position="108"/>
        <end position="125"/>
    </location>
</feature>
<accession>A0A939B8B8</accession>
<reference evidence="3" key="2">
    <citation type="journal article" date="2021" name="Sci. Rep.">
        <title>The distribution of antibiotic resistance genes in chicken gut microbiota commensals.</title>
        <authorList>
            <person name="Juricova H."/>
            <person name="Matiasovicova J."/>
            <person name="Kubasova T."/>
            <person name="Cejkova D."/>
            <person name="Rychlik I."/>
        </authorList>
    </citation>
    <scope>NUCLEOTIDE SEQUENCE</scope>
    <source>
        <strain evidence="3">An824</strain>
    </source>
</reference>
<feature type="transmembrane region" description="Helical" evidence="1">
    <location>
        <begin position="81"/>
        <end position="102"/>
    </location>
</feature>
<proteinExistence type="predicted"/>
<keyword evidence="3" id="KW-0808">Transferase</keyword>
<dbReference type="Proteomes" id="UP000706891">
    <property type="component" value="Unassembled WGS sequence"/>
</dbReference>
<dbReference type="Pfam" id="PF01757">
    <property type="entry name" value="Acyl_transf_3"/>
    <property type="match status" value="1"/>
</dbReference>
<protein>
    <submittedName>
        <fullName evidence="3">Acyltransferase family protein</fullName>
    </submittedName>
</protein>
<feature type="transmembrane region" description="Helical" evidence="1">
    <location>
        <begin position="257"/>
        <end position="273"/>
    </location>
</feature>
<evidence type="ECO:0000256" key="1">
    <source>
        <dbReference type="SAM" id="Phobius"/>
    </source>
</evidence>
<dbReference type="EMBL" id="JACJJG010000064">
    <property type="protein sequence ID" value="MBM6674262.1"/>
    <property type="molecule type" value="Genomic_DNA"/>
</dbReference>
<feature type="transmembrane region" description="Helical" evidence="1">
    <location>
        <begin position="185"/>
        <end position="205"/>
    </location>
</feature>
<comment type="caution">
    <text evidence="3">The sequence shown here is derived from an EMBL/GenBank/DDBJ whole genome shotgun (WGS) entry which is preliminary data.</text>
</comment>
<feature type="transmembrane region" description="Helical" evidence="1">
    <location>
        <begin position="279"/>
        <end position="299"/>
    </location>
</feature>
<keyword evidence="1" id="KW-0812">Transmembrane</keyword>
<reference evidence="3" key="1">
    <citation type="submission" date="2020-08" db="EMBL/GenBank/DDBJ databases">
        <authorList>
            <person name="Cejkova D."/>
            <person name="Kubasova T."/>
            <person name="Jahodarova E."/>
            <person name="Rychlik I."/>
        </authorList>
    </citation>
    <scope>NUCLEOTIDE SEQUENCE</scope>
    <source>
        <strain evidence="3">An824</strain>
    </source>
</reference>
<dbReference type="InterPro" id="IPR002656">
    <property type="entry name" value="Acyl_transf_3_dom"/>
</dbReference>
<sequence length="324" mass="38097">MALIKNYNPAFDFLKCIAAIMITNSNFRPLYEEHNPALATLGVHGNAIFFFVSGYFLYLSLKRRNYEIPFSEWYLKKIKQLWLPIIVLAFLAGFFNSDITWYDFMPTPWFVKCFLISFPIIFLIIKTQKSFILYLSFILSILFTICVVASYPPQSLSIFHKFHYYCYFPTMLLGVIIAKNKIFMNISFVLSLILTLISFFSYFVVMKIGKGHIDNSYYTQLFGYIPLLLFLVFLYKLAHFDWLKYFAETKCFIPVKIIARLTFEIYIVQRYIITDLFNSLFPFNTVIVFLLIVLGAYLVKICTNLFEQMVTDGNWDVKKAMVIL</sequence>
<feature type="transmembrane region" description="Helical" evidence="1">
    <location>
        <begin position="162"/>
        <end position="178"/>
    </location>
</feature>
<evidence type="ECO:0000313" key="4">
    <source>
        <dbReference type="Proteomes" id="UP000706891"/>
    </source>
</evidence>
<feature type="transmembrane region" description="Helical" evidence="1">
    <location>
        <begin position="37"/>
        <end position="61"/>
    </location>
</feature>
<dbReference type="RefSeq" id="WP_205105444.1">
    <property type="nucleotide sequence ID" value="NZ_JACJJG010000064.1"/>
</dbReference>
<keyword evidence="3" id="KW-0012">Acyltransferase</keyword>
<organism evidence="3 4">
    <name type="scientific">Marseilla massiliensis</name>
    <dbReference type="NCBI Taxonomy" id="1841864"/>
    <lineage>
        <taxon>Bacteria</taxon>
        <taxon>Pseudomonadati</taxon>
        <taxon>Bacteroidota</taxon>
        <taxon>Bacteroidia</taxon>
        <taxon>Bacteroidales</taxon>
        <taxon>Prevotellaceae</taxon>
        <taxon>Marseilla</taxon>
    </lineage>
</organism>
<keyword evidence="4" id="KW-1185">Reference proteome</keyword>
<keyword evidence="1" id="KW-1133">Transmembrane helix</keyword>
<keyword evidence="1" id="KW-0472">Membrane</keyword>
<feature type="domain" description="Acyltransferase 3" evidence="2">
    <location>
        <begin position="9"/>
        <end position="299"/>
    </location>
</feature>
<gene>
    <name evidence="3" type="ORF">H6A34_10295</name>
</gene>
<evidence type="ECO:0000313" key="3">
    <source>
        <dbReference type="EMBL" id="MBM6674262.1"/>
    </source>
</evidence>
<feature type="transmembrane region" description="Helical" evidence="1">
    <location>
        <begin position="217"/>
        <end position="237"/>
    </location>
</feature>